<keyword evidence="2" id="KW-1185">Reference proteome</keyword>
<name>A0A9P6F913_9FUNG</name>
<sequence>MICTESLVAPDVMVAGEDSGFAQTYLATETELPCNVIGLGGGQREQDPKAEVAKVNTVSTCHSHVNNNHFDYQAYYPS</sequence>
<comment type="caution">
    <text evidence="1">The sequence shown here is derived from an EMBL/GenBank/DDBJ whole genome shotgun (WGS) entry which is preliminary data.</text>
</comment>
<organism evidence="1 2">
    <name type="scientific">Mortierella hygrophila</name>
    <dbReference type="NCBI Taxonomy" id="979708"/>
    <lineage>
        <taxon>Eukaryota</taxon>
        <taxon>Fungi</taxon>
        <taxon>Fungi incertae sedis</taxon>
        <taxon>Mucoromycota</taxon>
        <taxon>Mortierellomycotina</taxon>
        <taxon>Mortierellomycetes</taxon>
        <taxon>Mortierellales</taxon>
        <taxon>Mortierellaceae</taxon>
        <taxon>Mortierella</taxon>
    </lineage>
</organism>
<accession>A0A9P6F913</accession>
<gene>
    <name evidence="1" type="ORF">EC957_011276</name>
</gene>
<dbReference type="AlphaFoldDB" id="A0A9P6F913"/>
<protein>
    <submittedName>
        <fullName evidence="1">Uncharacterized protein</fullName>
    </submittedName>
</protein>
<evidence type="ECO:0000313" key="1">
    <source>
        <dbReference type="EMBL" id="KAF9545121.1"/>
    </source>
</evidence>
<dbReference type="EMBL" id="JAAAXW010000078">
    <property type="protein sequence ID" value="KAF9545121.1"/>
    <property type="molecule type" value="Genomic_DNA"/>
</dbReference>
<proteinExistence type="predicted"/>
<reference evidence="1" key="1">
    <citation type="journal article" date="2020" name="Fungal Divers.">
        <title>Resolving the Mortierellaceae phylogeny through synthesis of multi-gene phylogenetics and phylogenomics.</title>
        <authorList>
            <person name="Vandepol N."/>
            <person name="Liber J."/>
            <person name="Desiro A."/>
            <person name="Na H."/>
            <person name="Kennedy M."/>
            <person name="Barry K."/>
            <person name="Grigoriev I.V."/>
            <person name="Miller A.N."/>
            <person name="O'Donnell K."/>
            <person name="Stajich J.E."/>
            <person name="Bonito G."/>
        </authorList>
    </citation>
    <scope>NUCLEOTIDE SEQUENCE</scope>
    <source>
        <strain evidence="1">NRRL 2591</strain>
    </source>
</reference>
<dbReference type="Proteomes" id="UP000723463">
    <property type="component" value="Unassembled WGS sequence"/>
</dbReference>
<evidence type="ECO:0000313" key="2">
    <source>
        <dbReference type="Proteomes" id="UP000723463"/>
    </source>
</evidence>